<evidence type="ECO:0000256" key="6">
    <source>
        <dbReference type="ARBA" id="ARBA00023136"/>
    </source>
</evidence>
<dbReference type="RefSeq" id="WP_050433805.1">
    <property type="nucleotide sequence ID" value="NZ_CP012159.1"/>
</dbReference>
<dbReference type="Pfam" id="PF03916">
    <property type="entry name" value="NrfD"/>
    <property type="match status" value="1"/>
</dbReference>
<feature type="transmembrane region" description="Helical" evidence="7">
    <location>
        <begin position="213"/>
        <end position="233"/>
    </location>
</feature>
<dbReference type="PANTHER" id="PTHR43044:SF2">
    <property type="entry name" value="POLYSULPHIDE REDUCTASE NRFD"/>
    <property type="match status" value="1"/>
</dbReference>
<feature type="transmembrane region" description="Helical" evidence="7">
    <location>
        <begin position="68"/>
        <end position="95"/>
    </location>
</feature>
<evidence type="ECO:0000256" key="7">
    <source>
        <dbReference type="SAM" id="Phobius"/>
    </source>
</evidence>
<dbReference type="InterPro" id="IPR005614">
    <property type="entry name" value="NrfD-like"/>
</dbReference>
<dbReference type="EMBL" id="CP012159">
    <property type="protein sequence ID" value="AKT42133.1"/>
    <property type="molecule type" value="Genomic_DNA"/>
</dbReference>
<feature type="transmembrane region" description="Helical" evidence="7">
    <location>
        <begin position="107"/>
        <end position="131"/>
    </location>
</feature>
<keyword evidence="9" id="KW-1185">Reference proteome</keyword>
<sequence>MTEPLILGKPSDRELSEQLLSVVWRPQSRLWSLAFGAAGAGTALFFYCVYVTFTTGIGTWGNNIPVGWAFGIINFVWWVGIGHAGTFISAILLLLEQPWRTSINRFAEGMTLFAVIQAAMFPVLHLGRPWFAYWLAPYPSTLQVWPQFRSALPWDAAAITTYFTVSLLFWYVGLIPDFASLRDRAPGRLRRVIYGIFALGWRGSTRQLAHYRLLYVLLAGLATPLVVSVHSIVSSDFAMGLTPGWHATIFPPFFVAGAIFSGFAMVLTLLLPVRRIFHLENVVTQRHIGALAKMILVTAWIVIGAYIIEFFAAWYSASEYESYQYFIARPTAPGAAVFWVQMVCNAVVPQLLWSRRVRESGIALWIISVLVNVGMWAERYVIIVLSLQREFLPARWSEFVPTWVDIGLFVGTIGFFSLLFLIFLRLFPFIPVAEVKELNHELRKGHG</sequence>
<dbReference type="PATRIC" id="fig|52.7.peg.6989"/>
<evidence type="ECO:0000256" key="2">
    <source>
        <dbReference type="ARBA" id="ARBA00008929"/>
    </source>
</evidence>
<feature type="transmembrane region" description="Helical" evidence="7">
    <location>
        <begin position="406"/>
        <end position="427"/>
    </location>
</feature>
<comment type="similarity">
    <text evidence="2">Belongs to the NrfD family.</text>
</comment>
<feature type="transmembrane region" description="Helical" evidence="7">
    <location>
        <begin position="294"/>
        <end position="315"/>
    </location>
</feature>
<dbReference type="Proteomes" id="UP000067626">
    <property type="component" value="Chromosome"/>
</dbReference>
<proteinExistence type="inferred from homology"/>
<feature type="transmembrane region" description="Helical" evidence="7">
    <location>
        <begin position="253"/>
        <end position="273"/>
    </location>
</feature>
<feature type="transmembrane region" description="Helical" evidence="7">
    <location>
        <begin position="30"/>
        <end position="53"/>
    </location>
</feature>
<reference evidence="8 9" key="1">
    <citation type="submission" date="2015-07" db="EMBL/GenBank/DDBJ databases">
        <title>Genome analysis of myxobacterium Chondromyces crocatus Cm c5 reveals a high potential for natural compound synthesis and the genetic basis for the loss of fruiting body formation.</title>
        <authorList>
            <person name="Zaburannyi N."/>
            <person name="Bunk B."/>
            <person name="Maier J."/>
            <person name="Overmann J."/>
            <person name="Mueller R."/>
        </authorList>
    </citation>
    <scope>NUCLEOTIDE SEQUENCE [LARGE SCALE GENOMIC DNA]</scope>
    <source>
        <strain evidence="8 9">Cm c5</strain>
    </source>
</reference>
<dbReference type="STRING" id="52.CMC5_063560"/>
<evidence type="ECO:0000256" key="5">
    <source>
        <dbReference type="ARBA" id="ARBA00022989"/>
    </source>
</evidence>
<accession>A0A0K1ENG4</accession>
<dbReference type="AlphaFoldDB" id="A0A0K1ENG4"/>
<evidence type="ECO:0000256" key="3">
    <source>
        <dbReference type="ARBA" id="ARBA00022475"/>
    </source>
</evidence>
<evidence type="ECO:0000256" key="1">
    <source>
        <dbReference type="ARBA" id="ARBA00004651"/>
    </source>
</evidence>
<dbReference type="OrthoDB" id="9806499at2"/>
<keyword evidence="6 7" id="KW-0472">Membrane</keyword>
<organism evidence="8 9">
    <name type="scientific">Chondromyces crocatus</name>
    <dbReference type="NCBI Taxonomy" id="52"/>
    <lineage>
        <taxon>Bacteria</taxon>
        <taxon>Pseudomonadati</taxon>
        <taxon>Myxococcota</taxon>
        <taxon>Polyangia</taxon>
        <taxon>Polyangiales</taxon>
        <taxon>Polyangiaceae</taxon>
        <taxon>Chondromyces</taxon>
    </lineage>
</organism>
<dbReference type="PANTHER" id="PTHR43044">
    <property type="match status" value="1"/>
</dbReference>
<feature type="transmembrane region" description="Helical" evidence="7">
    <location>
        <begin position="362"/>
        <end position="386"/>
    </location>
</feature>
<feature type="transmembrane region" description="Helical" evidence="7">
    <location>
        <begin position="335"/>
        <end position="353"/>
    </location>
</feature>
<keyword evidence="8" id="KW-0560">Oxidoreductase</keyword>
<keyword evidence="4 7" id="KW-0812">Transmembrane</keyword>
<protein>
    <submittedName>
        <fullName evidence="8">Hydrogenase</fullName>
        <ecNumber evidence="8">1.12.98.1</ecNumber>
    </submittedName>
</protein>
<feature type="transmembrane region" description="Helical" evidence="7">
    <location>
        <begin position="151"/>
        <end position="174"/>
    </location>
</feature>
<dbReference type="EC" id="1.12.98.1" evidence="8"/>
<evidence type="ECO:0000256" key="4">
    <source>
        <dbReference type="ARBA" id="ARBA00022692"/>
    </source>
</evidence>
<gene>
    <name evidence="8" type="ORF">CMC5_063560</name>
</gene>
<evidence type="ECO:0000313" key="8">
    <source>
        <dbReference type="EMBL" id="AKT42133.1"/>
    </source>
</evidence>
<evidence type="ECO:0000313" key="9">
    <source>
        <dbReference type="Proteomes" id="UP000067626"/>
    </source>
</evidence>
<dbReference type="GO" id="GO:0050454">
    <property type="term" value="F:coenzyme F420 hydrogenase activity"/>
    <property type="evidence" value="ECO:0007669"/>
    <property type="project" value="UniProtKB-EC"/>
</dbReference>
<keyword evidence="5 7" id="KW-1133">Transmembrane helix</keyword>
<name>A0A0K1ENG4_CHOCO</name>
<comment type="subcellular location">
    <subcellularLocation>
        <location evidence="1">Cell membrane</location>
        <topology evidence="1">Multi-pass membrane protein</topology>
    </subcellularLocation>
</comment>
<dbReference type="KEGG" id="ccro:CMC5_063560"/>
<keyword evidence="3" id="KW-1003">Cell membrane</keyword>
<dbReference type="GO" id="GO:0005886">
    <property type="term" value="C:plasma membrane"/>
    <property type="evidence" value="ECO:0007669"/>
    <property type="project" value="UniProtKB-SubCell"/>
</dbReference>